<dbReference type="AlphaFoldDB" id="A0A8E5HII6"/>
<reference evidence="1" key="1">
    <citation type="submission" date="2020-03" db="EMBL/GenBank/DDBJ databases">
        <title>A mixture of massive structural variations and highly conserved coding sequences in Ustilaginoidea virens genome.</title>
        <authorList>
            <person name="Zhang K."/>
            <person name="Zhao Z."/>
            <person name="Zhang Z."/>
            <person name="Li Y."/>
            <person name="Hsiang T."/>
            <person name="Sun W."/>
        </authorList>
    </citation>
    <scope>NUCLEOTIDE SEQUENCE</scope>
    <source>
        <strain evidence="1">UV-8b</strain>
    </source>
</reference>
<evidence type="ECO:0000313" key="2">
    <source>
        <dbReference type="Proteomes" id="UP000027002"/>
    </source>
</evidence>
<keyword evidence="2" id="KW-1185">Reference proteome</keyword>
<dbReference type="EMBL" id="CP072753">
    <property type="protein sequence ID" value="QUC16076.1"/>
    <property type="molecule type" value="Genomic_DNA"/>
</dbReference>
<accession>A0A8E5HII6</accession>
<organism evidence="1 2">
    <name type="scientific">Ustilaginoidea virens</name>
    <name type="common">Rice false smut fungus</name>
    <name type="synonym">Villosiclava virens</name>
    <dbReference type="NCBI Taxonomy" id="1159556"/>
    <lineage>
        <taxon>Eukaryota</taxon>
        <taxon>Fungi</taxon>
        <taxon>Dikarya</taxon>
        <taxon>Ascomycota</taxon>
        <taxon>Pezizomycotina</taxon>
        <taxon>Sordariomycetes</taxon>
        <taxon>Hypocreomycetidae</taxon>
        <taxon>Hypocreales</taxon>
        <taxon>Clavicipitaceae</taxon>
        <taxon>Ustilaginoidea</taxon>
    </lineage>
</organism>
<dbReference type="GeneID" id="66061095"/>
<protein>
    <submittedName>
        <fullName evidence="1">Uncharacterized protein</fullName>
    </submittedName>
</protein>
<dbReference type="RefSeq" id="XP_042993749.1">
    <property type="nucleotide sequence ID" value="XM_043137815.1"/>
</dbReference>
<proteinExistence type="predicted"/>
<sequence length="209" mass="23147">MTPADNPRAIQRRPLLPRHPQRFLSGLHDFCIRRAVGSRTVMSFLVQATRSWPSQIQRRHHESVASTNAFPTDGQQVRKWIASSYRARKAAAVGILISGVVVTVSMLSRGSPEAAVLVQNKMCKGWVLRVEKASFLEPPLAALARNFEGIPWRGSAVIDMVGSHNKLATKTSTADRRWERDYSGAAKVELGRIRVCGGDVNLRIKKPLG</sequence>
<name>A0A8E5HII6_USTVR</name>
<dbReference type="Proteomes" id="UP000027002">
    <property type="component" value="Chromosome 1"/>
</dbReference>
<dbReference type="KEGG" id="uvi:66061095"/>
<evidence type="ECO:0000313" key="1">
    <source>
        <dbReference type="EMBL" id="QUC16076.1"/>
    </source>
</evidence>
<gene>
    <name evidence="1" type="ORF">UV8b_00317</name>
</gene>